<keyword evidence="7" id="KW-0456">Lyase</keyword>
<dbReference type="UniPathway" id="UPA00035">
    <property type="reaction ID" value="UER00044"/>
</dbReference>
<evidence type="ECO:0000256" key="7">
    <source>
        <dbReference type="ARBA" id="ARBA00023239"/>
    </source>
</evidence>
<keyword evidence="6" id="KW-0057">Aromatic amino acid biosynthesis</keyword>
<evidence type="ECO:0000256" key="6">
    <source>
        <dbReference type="ARBA" id="ARBA00023141"/>
    </source>
</evidence>
<gene>
    <name evidence="9" type="ORF">METZ01_LOCUS268263</name>
</gene>
<comment type="subunit">
    <text evidence="2">Tetramer of two alpha and two beta chains.</text>
</comment>
<dbReference type="EMBL" id="UINC01076338">
    <property type="protein sequence ID" value="SVC15409.1"/>
    <property type="molecule type" value="Genomic_DNA"/>
</dbReference>
<name>A0A382JUH9_9ZZZZ</name>
<dbReference type="InterPro" id="IPR002028">
    <property type="entry name" value="Trp_synthase_suA"/>
</dbReference>
<proteinExistence type="predicted"/>
<keyword evidence="5" id="KW-0822">Tryptophan biosynthesis</keyword>
<dbReference type="PANTHER" id="PTHR43406:SF1">
    <property type="entry name" value="TRYPTOPHAN SYNTHASE ALPHA CHAIN, CHLOROPLASTIC"/>
    <property type="match status" value="1"/>
</dbReference>
<dbReference type="Gene3D" id="3.20.20.70">
    <property type="entry name" value="Aldolase class I"/>
    <property type="match status" value="1"/>
</dbReference>
<protein>
    <recommendedName>
        <fullName evidence="3">tryptophan synthase</fullName>
        <ecNumber evidence="3">4.2.1.20</ecNumber>
    </recommendedName>
</protein>
<evidence type="ECO:0000256" key="8">
    <source>
        <dbReference type="ARBA" id="ARBA00049047"/>
    </source>
</evidence>
<accession>A0A382JUH9</accession>
<evidence type="ECO:0000256" key="1">
    <source>
        <dbReference type="ARBA" id="ARBA00004733"/>
    </source>
</evidence>
<feature type="non-terminal residue" evidence="9">
    <location>
        <position position="1"/>
    </location>
</feature>
<dbReference type="InterPro" id="IPR011060">
    <property type="entry name" value="RibuloseP-bd_barrel"/>
</dbReference>
<dbReference type="PANTHER" id="PTHR43406">
    <property type="entry name" value="TRYPTOPHAN SYNTHASE, ALPHA CHAIN"/>
    <property type="match status" value="1"/>
</dbReference>
<evidence type="ECO:0000256" key="2">
    <source>
        <dbReference type="ARBA" id="ARBA00011270"/>
    </source>
</evidence>
<keyword evidence="4" id="KW-0028">Amino-acid biosynthesis</keyword>
<dbReference type="GO" id="GO:0005829">
    <property type="term" value="C:cytosol"/>
    <property type="evidence" value="ECO:0007669"/>
    <property type="project" value="TreeGrafter"/>
</dbReference>
<comment type="pathway">
    <text evidence="1">Amino-acid biosynthesis; L-tryptophan biosynthesis; L-tryptophan from chorismate: step 5/5.</text>
</comment>
<sequence>VRKLVDKVRKSTNIPVAVGFGVSTRQHVEEISKYADGAVFGAALIEQIGTDKIDLAPQRASDFVKTLGNL</sequence>
<dbReference type="InterPro" id="IPR013785">
    <property type="entry name" value="Aldolase_TIM"/>
</dbReference>
<reference evidence="9" key="1">
    <citation type="submission" date="2018-05" db="EMBL/GenBank/DDBJ databases">
        <authorList>
            <person name="Lanie J.A."/>
            <person name="Ng W.-L."/>
            <person name="Kazmierczak K.M."/>
            <person name="Andrzejewski T.M."/>
            <person name="Davidsen T.M."/>
            <person name="Wayne K.J."/>
            <person name="Tettelin H."/>
            <person name="Glass J.I."/>
            <person name="Rusch D."/>
            <person name="Podicherti R."/>
            <person name="Tsui H.-C.T."/>
            <person name="Winkler M.E."/>
        </authorList>
    </citation>
    <scope>NUCLEOTIDE SEQUENCE</scope>
</reference>
<evidence type="ECO:0000256" key="3">
    <source>
        <dbReference type="ARBA" id="ARBA00012043"/>
    </source>
</evidence>
<comment type="catalytic activity">
    <reaction evidence="8">
        <text>(1S,2R)-1-C-(indol-3-yl)glycerol 3-phosphate + L-serine = D-glyceraldehyde 3-phosphate + L-tryptophan + H2O</text>
        <dbReference type="Rhea" id="RHEA:10532"/>
        <dbReference type="ChEBI" id="CHEBI:15377"/>
        <dbReference type="ChEBI" id="CHEBI:33384"/>
        <dbReference type="ChEBI" id="CHEBI:57912"/>
        <dbReference type="ChEBI" id="CHEBI:58866"/>
        <dbReference type="ChEBI" id="CHEBI:59776"/>
        <dbReference type="EC" id="4.2.1.20"/>
    </reaction>
</comment>
<organism evidence="9">
    <name type="scientific">marine metagenome</name>
    <dbReference type="NCBI Taxonomy" id="408172"/>
    <lineage>
        <taxon>unclassified sequences</taxon>
        <taxon>metagenomes</taxon>
        <taxon>ecological metagenomes</taxon>
    </lineage>
</organism>
<evidence type="ECO:0000313" key="9">
    <source>
        <dbReference type="EMBL" id="SVC15409.1"/>
    </source>
</evidence>
<dbReference type="SUPFAM" id="SSF51366">
    <property type="entry name" value="Ribulose-phoshate binding barrel"/>
    <property type="match status" value="1"/>
</dbReference>
<evidence type="ECO:0000256" key="5">
    <source>
        <dbReference type="ARBA" id="ARBA00022822"/>
    </source>
</evidence>
<dbReference type="GO" id="GO:0004834">
    <property type="term" value="F:tryptophan synthase activity"/>
    <property type="evidence" value="ECO:0007669"/>
    <property type="project" value="UniProtKB-EC"/>
</dbReference>
<dbReference type="AlphaFoldDB" id="A0A382JUH9"/>
<dbReference type="Pfam" id="PF00290">
    <property type="entry name" value="Trp_syntA"/>
    <property type="match status" value="1"/>
</dbReference>
<dbReference type="EC" id="4.2.1.20" evidence="3"/>
<evidence type="ECO:0000256" key="4">
    <source>
        <dbReference type="ARBA" id="ARBA00022605"/>
    </source>
</evidence>